<name>O17238_CAEEL</name>
<dbReference type="SMR" id="O17238"/>
<sequence>MFNATLFMTSLSFFLINDMTPWKDAYECPANVRVFNETWPTIGVIFLVYGILLVVLNIFCSIAIIYTKCTHPSTQLMLFLSILDIIQLAVNSILTGFLGREGLSYCNHPKLIFIAGALGNGAWLTASPTCILLTLERMTEAEVLLRVKRIFKDGSYFIVLFCLFVWTIYSFLFTSPALFSSNHLCWLYNPLIGKDPLIYWSFLHTVNNSVMTIVIIPLNLYFAFHLFRKRYVLSQWSYKSARQIIGQTLILSVFHSSAAFIYEIMQFISPGPGFYIAGQIAWSLSSGSAGVSYILLNKTIRHNLKKVFLSKAIRSRCGLCCYATEELVAENVRKMAQMNDMQQIAPFWDGEIFNGGNNQGHDNQNNAIKEPAPQGAQVAQSNFVTLF</sequence>
<keyword evidence="3" id="KW-1185">Reference proteome</keyword>
<feature type="transmembrane region" description="Helical" evidence="1">
    <location>
        <begin position="198"/>
        <end position="224"/>
    </location>
</feature>
<feature type="transmembrane region" description="Helical" evidence="1">
    <location>
        <begin position="244"/>
        <end position="262"/>
    </location>
</feature>
<dbReference type="PANTHER" id="PTHR23021:SF23">
    <property type="entry name" value="G_PROTEIN_RECEP_F1_2 DOMAIN-CONTAINING PROTEIN-RELATED"/>
    <property type="match status" value="1"/>
</dbReference>
<gene>
    <name evidence="2 4" type="primary">srt-54</name>
    <name evidence="2" type="ORF">CELE_K10B4.2</name>
    <name evidence="4" type="ORF">K10B4.2</name>
</gene>
<keyword evidence="1" id="KW-0472">Membrane</keyword>
<dbReference type="Proteomes" id="UP000001940">
    <property type="component" value="Chromosome II"/>
</dbReference>
<proteinExistence type="predicted"/>
<dbReference type="InterPro" id="IPR019425">
    <property type="entry name" value="7TM_GPCR_serpentine_rcpt_Srt"/>
</dbReference>
<keyword evidence="1" id="KW-1133">Transmembrane helix</keyword>
<protein>
    <submittedName>
        <fullName evidence="2">G_PROTEIN_RECEP_F1_2 domain-containing protein</fullName>
    </submittedName>
</protein>
<evidence type="ECO:0000256" key="1">
    <source>
        <dbReference type="SAM" id="Phobius"/>
    </source>
</evidence>
<reference evidence="2 3" key="1">
    <citation type="journal article" date="1998" name="Science">
        <title>Genome sequence of the nematode C. elegans: a platform for investigating biology.</title>
        <authorList>
            <consortium name="The C. elegans sequencing consortium"/>
            <person name="Sulson J.E."/>
            <person name="Waterston R."/>
        </authorList>
    </citation>
    <scope>NUCLEOTIDE SEQUENCE [LARGE SCALE GENOMIC DNA]</scope>
    <source>
        <strain evidence="2 3">Bristol N2</strain>
    </source>
</reference>
<dbReference type="HOGENOM" id="CLU_053041_0_0_1"/>
<dbReference type="AGR" id="WB:WBGene00019614"/>
<feature type="transmembrane region" description="Helical" evidence="1">
    <location>
        <begin position="78"/>
        <end position="99"/>
    </location>
</feature>
<accession>O17238</accession>
<dbReference type="EMBL" id="BX284602">
    <property type="protein sequence ID" value="CCD67733.1"/>
    <property type="molecule type" value="Genomic_DNA"/>
</dbReference>
<dbReference type="PIR" id="H88012">
    <property type="entry name" value="H88012"/>
</dbReference>
<dbReference type="UCSC" id="K10B4.2">
    <property type="organism name" value="c. elegans"/>
</dbReference>
<evidence type="ECO:0000313" key="3">
    <source>
        <dbReference type="Proteomes" id="UP000001940"/>
    </source>
</evidence>
<dbReference type="STRING" id="6239.K10B4.2.1"/>
<dbReference type="SUPFAM" id="SSF81321">
    <property type="entry name" value="Family A G protein-coupled receptor-like"/>
    <property type="match status" value="1"/>
</dbReference>
<feature type="transmembrane region" description="Helical" evidence="1">
    <location>
        <begin position="41"/>
        <end position="66"/>
    </location>
</feature>
<dbReference type="InParanoid" id="O17238"/>
<dbReference type="PaxDb" id="6239-K10B4.2"/>
<evidence type="ECO:0000313" key="2">
    <source>
        <dbReference type="EMBL" id="CCD67733.1"/>
    </source>
</evidence>
<feature type="transmembrane region" description="Helical" evidence="1">
    <location>
        <begin position="111"/>
        <end position="135"/>
    </location>
</feature>
<dbReference type="CTD" id="187250"/>
<dbReference type="Pfam" id="PF10321">
    <property type="entry name" value="7TM_GPCR_Srt"/>
    <property type="match status" value="1"/>
</dbReference>
<dbReference type="PANTHER" id="PTHR23021">
    <property type="entry name" value="SERPENTINE RECEPTOR, CLASS T"/>
    <property type="match status" value="1"/>
</dbReference>
<dbReference type="KEGG" id="cel:CELE_K10B4.2"/>
<dbReference type="OMA" id="AYECPAN"/>
<dbReference type="AlphaFoldDB" id="O17238"/>
<dbReference type="eggNOG" id="ENOG502TFTR">
    <property type="taxonomic scope" value="Eukaryota"/>
</dbReference>
<dbReference type="PhylomeDB" id="O17238"/>
<dbReference type="WormBase" id="K10B4.2">
    <property type="protein sequence ID" value="CE12064"/>
    <property type="gene ID" value="WBGene00019614"/>
    <property type="gene designation" value="srt-54"/>
</dbReference>
<feature type="transmembrane region" description="Helical" evidence="1">
    <location>
        <begin position="156"/>
        <end position="178"/>
    </location>
</feature>
<keyword evidence="1" id="KW-0812">Transmembrane</keyword>
<feature type="transmembrane region" description="Helical" evidence="1">
    <location>
        <begin position="274"/>
        <end position="296"/>
    </location>
</feature>
<dbReference type="RefSeq" id="NP_493665.1">
    <property type="nucleotide sequence ID" value="NM_061264.1"/>
</dbReference>
<dbReference type="Bgee" id="WBGene00019614">
    <property type="expression patterns" value="Expressed in pharyngeal muscle cell (C elegans)"/>
</dbReference>
<dbReference type="GeneID" id="187250"/>
<evidence type="ECO:0000313" key="4">
    <source>
        <dbReference type="WormBase" id="K10B4.2"/>
    </source>
</evidence>
<organism evidence="2 3">
    <name type="scientific">Caenorhabditis elegans</name>
    <dbReference type="NCBI Taxonomy" id="6239"/>
    <lineage>
        <taxon>Eukaryota</taxon>
        <taxon>Metazoa</taxon>
        <taxon>Ecdysozoa</taxon>
        <taxon>Nematoda</taxon>
        <taxon>Chromadorea</taxon>
        <taxon>Rhabditida</taxon>
        <taxon>Rhabditina</taxon>
        <taxon>Rhabditomorpha</taxon>
        <taxon>Rhabditoidea</taxon>
        <taxon>Rhabditidae</taxon>
        <taxon>Peloderinae</taxon>
        <taxon>Caenorhabditis</taxon>
    </lineage>
</organism>